<dbReference type="Gene3D" id="2.30.40.10">
    <property type="entry name" value="Urease, subunit C, domain 1"/>
    <property type="match status" value="1"/>
</dbReference>
<dbReference type="NCBIfam" id="TIGR03121">
    <property type="entry name" value="one_C_dehyd_A"/>
    <property type="match status" value="1"/>
</dbReference>
<dbReference type="PANTHER" id="PTHR11647:SF1">
    <property type="entry name" value="COLLAPSIN RESPONSE MEDIATOR PROTEIN"/>
    <property type="match status" value="1"/>
</dbReference>
<gene>
    <name evidence="2" type="ordered locus">Maeo_0083</name>
</gene>
<dbReference type="PANTHER" id="PTHR11647">
    <property type="entry name" value="HYDRANTOINASE/DIHYDROPYRIMIDINASE FAMILY MEMBER"/>
    <property type="match status" value="1"/>
</dbReference>
<dbReference type="eggNOG" id="arCOG04461">
    <property type="taxonomic scope" value="Archaea"/>
</dbReference>
<dbReference type="Proteomes" id="UP000001106">
    <property type="component" value="Chromosome"/>
</dbReference>
<dbReference type="HOGENOM" id="CLU_035587_0_0_2"/>
<dbReference type="Gene3D" id="3.20.20.140">
    <property type="entry name" value="Metal-dependent hydrolases"/>
    <property type="match status" value="1"/>
</dbReference>
<accession>A6UT53</accession>
<dbReference type="STRING" id="419665.Maeo_0083"/>
<dbReference type="InterPro" id="IPR013108">
    <property type="entry name" value="Amidohydro_3"/>
</dbReference>
<dbReference type="GO" id="GO:0016810">
    <property type="term" value="F:hydrolase activity, acting on carbon-nitrogen (but not peptide) bonds"/>
    <property type="evidence" value="ECO:0007669"/>
    <property type="project" value="InterPro"/>
</dbReference>
<name>A6UT53_META3</name>
<keyword evidence="3" id="KW-1185">Reference proteome</keyword>
<reference evidence="2" key="1">
    <citation type="submission" date="2007-06" db="EMBL/GenBank/DDBJ databases">
        <title>Complete sequence of Methanococcus aeolicus Nankai-3.</title>
        <authorList>
            <consortium name="US DOE Joint Genome Institute"/>
            <person name="Copeland A."/>
            <person name="Lucas S."/>
            <person name="Lapidus A."/>
            <person name="Barry K."/>
            <person name="Glavina del Rio T."/>
            <person name="Dalin E."/>
            <person name="Tice H."/>
            <person name="Pitluck S."/>
            <person name="Chain P."/>
            <person name="Malfatti S."/>
            <person name="Shin M."/>
            <person name="Vergez L."/>
            <person name="Schmutz J."/>
            <person name="Larimer F."/>
            <person name="Land M."/>
            <person name="Hauser L."/>
            <person name="Kyrpides N."/>
            <person name="Lykidis A."/>
            <person name="Sieprawska-Lupa M."/>
            <person name="Whitman W.B."/>
            <person name="Richardson P."/>
        </authorList>
    </citation>
    <scope>NUCLEOTIDE SEQUENCE [LARGE SCALE GENOMIC DNA]</scope>
    <source>
        <strain evidence="2">Nankai-3</strain>
    </source>
</reference>
<evidence type="ECO:0000259" key="1">
    <source>
        <dbReference type="Pfam" id="PF07969"/>
    </source>
</evidence>
<evidence type="ECO:0000313" key="2">
    <source>
        <dbReference type="EMBL" id="ABR55675.1"/>
    </source>
</evidence>
<dbReference type="AlphaFoldDB" id="A6UT53"/>
<dbReference type="RefSeq" id="WP_011972807.1">
    <property type="nucleotide sequence ID" value="NC_009635.1"/>
</dbReference>
<protein>
    <submittedName>
        <fullName evidence="2">Amidohydrolase 3</fullName>
    </submittedName>
</protein>
<feature type="domain" description="Amidohydrolase 3" evidence="1">
    <location>
        <begin position="44"/>
        <end position="531"/>
    </location>
</feature>
<dbReference type="InterPro" id="IPR050378">
    <property type="entry name" value="Metallo-dep_Hydrolases_sf"/>
</dbReference>
<dbReference type="OrthoDB" id="8791at2157"/>
<dbReference type="KEGG" id="mae:Maeo_0083"/>
<dbReference type="InterPro" id="IPR012027">
    <property type="entry name" value="Formylmethanofuran_DH_asu"/>
</dbReference>
<dbReference type="EMBL" id="CP000743">
    <property type="protein sequence ID" value="ABR55675.1"/>
    <property type="molecule type" value="Genomic_DNA"/>
</dbReference>
<dbReference type="PIRSF" id="PIRSF006453">
    <property type="entry name" value="FwdA"/>
    <property type="match status" value="1"/>
</dbReference>
<dbReference type="Pfam" id="PF07969">
    <property type="entry name" value="Amidohydro_3"/>
    <property type="match status" value="1"/>
</dbReference>
<proteinExistence type="predicted"/>
<dbReference type="SUPFAM" id="SSF51338">
    <property type="entry name" value="Composite domain of metallo-dependent hydrolases"/>
    <property type="match status" value="1"/>
</dbReference>
<dbReference type="GeneID" id="5327446"/>
<organism evidence="2 3">
    <name type="scientific">Methanococcus aeolicus (strain ATCC BAA-1280 / DSM 17508 / OCM 812 / Nankai-3)</name>
    <dbReference type="NCBI Taxonomy" id="419665"/>
    <lineage>
        <taxon>Archaea</taxon>
        <taxon>Methanobacteriati</taxon>
        <taxon>Methanobacteriota</taxon>
        <taxon>Methanomada group</taxon>
        <taxon>Methanococci</taxon>
        <taxon>Methanococcales</taxon>
        <taxon>Methanococcaceae</taxon>
        <taxon>Methanococcus</taxon>
    </lineage>
</organism>
<dbReference type="InterPro" id="IPR011059">
    <property type="entry name" value="Metal-dep_hydrolase_composite"/>
</dbReference>
<sequence length="597" mass="66167">MNLIIKNGFVFDPLNKIDGEKMDIFVKNGKIVQSLSPGEKKKAKIIDATNKTIMPGGVDSHTHIAGAKVTTGRMMCPELQYDTPISKTENTHCGSGNIVPSSYIIGYKYASMGYTSLFEPAIPPMLARHTHEELYHIPIVDKAGYLLLGNNWFVMKYLKEGDIDKAAAYVGWMLNTHKAYGIKCVNPAGVENWGWGMDVSSLDEANIHFEVTPREVIEGLCEVNEILGCPMSMHLHANNLGHPGNWEITRDSLEIPKNVGVTSKKHNSKKNMVNLDSKNNEIELEKTKIEWERNQSIYMTHVQFNAFGGTSWKDFESGTKGIIDYVNKSKHAIIDSGCVVFGQTICMTGDGPSIYGLGALTGGKWTNCDVELECGSGIAPMNYKKKNGVHATQWAMGLELILGIDDPWKVIMTTDSPNGGCFVHYPKIIAWLMSKKGRENTLNEVHKWASDRTDLPGMDREMSLYDIATVTRATAAKCVGLAHKKGHLGVGADADIAIYDINPNTLDVNDYDGIVNKFSCTEYTIKGGVIVSKGDKIVDASNGTTRFCNVSLPDEQVYQDVFKDIESWFKKYYSLRLKNYPTTNKYLTNPEAVNIGE</sequence>
<evidence type="ECO:0000313" key="3">
    <source>
        <dbReference type="Proteomes" id="UP000001106"/>
    </source>
</evidence>